<feature type="non-terminal residue" evidence="2">
    <location>
        <position position="830"/>
    </location>
</feature>
<dbReference type="Proteomes" id="UP000824469">
    <property type="component" value="Unassembled WGS sequence"/>
</dbReference>
<dbReference type="AlphaFoldDB" id="A0AA38CFX2"/>
<dbReference type="OMA" id="ECNLYLR"/>
<name>A0AA38CFX2_TAXCH</name>
<evidence type="ECO:0000313" key="2">
    <source>
        <dbReference type="EMBL" id="KAH9300501.1"/>
    </source>
</evidence>
<dbReference type="PANTHER" id="PTHR31801">
    <property type="entry name" value="ALTERED INHERITANCE OF MITOCHONDRIA PROTEIN 24, MITOCHONDRIAL"/>
    <property type="match status" value="1"/>
</dbReference>
<dbReference type="PANTHER" id="PTHR31801:SF1">
    <property type="entry name" value="SPHINGOMYELIN PHOSPHODIESTERASE"/>
    <property type="match status" value="1"/>
</dbReference>
<feature type="region of interest" description="Disordered" evidence="1">
    <location>
        <begin position="475"/>
        <end position="494"/>
    </location>
</feature>
<accession>A0AA38CFX2</accession>
<dbReference type="EMBL" id="JAHRHJ020000009">
    <property type="protein sequence ID" value="KAH9300501.1"/>
    <property type="molecule type" value="Genomic_DNA"/>
</dbReference>
<gene>
    <name evidence="2" type="ORF">KI387_012084</name>
</gene>
<evidence type="ECO:0000313" key="3">
    <source>
        <dbReference type="Proteomes" id="UP000824469"/>
    </source>
</evidence>
<evidence type="ECO:0008006" key="4">
    <source>
        <dbReference type="Google" id="ProtNLM"/>
    </source>
</evidence>
<keyword evidence="3" id="KW-1185">Reference proteome</keyword>
<sequence>MAAPVSSSSSAMDSSYEAQELRSLLLSSNSQADILNSCRAVETFIQTHNANQCRHFYVVCFPVLLRRMFGFEDFSQHFVGGGWIAQACDYSANAVLNLLSPSGALFCSMLAADEQNLVRYIFPSERLPAWIRPILRSDRGVYVLSELCPALFKGRLKEDGANGAELFQVQLNIFEYFMFWFAYYAVCKDNSNETEIESNEFSKFGGRRVSKFRWTPSLPGLYPSHGRGSLGKLNSRPYWHLANLYLQAFVPISDLDSSALPFGASPSPYLHHLFAEGRSVFSRAEFVVNTFVQFWLVDGDSSPIPLPICQSLNISLPFDSGCCRYVPPSADHIDAIKILVNYFNISLQAPQDEINPFQSDLKWRRASQTDIVVPGSFASSSGTAGVLTPWSQLLQRPLYRFISRAFLYWPIGASVKKLAFIIDLWLDYLEPWNGVIERQPMLVSEDVYFEAENKMLRDPARALSPLSGALLLKQKAGTGSGGSPVGKSMDENKDDSRYNEQWQNYVLANYPFYTTLFVHFLAFANKFVHIDTEAVLQMTHKVLNFLASSWELTSLLRRVEFVYNNVVSGSASHSFDNLHKFVPAIREQMQDWENNSFNFEKESEIIVSSPQKGAPVLQLFNATEYGGHQILKLFILRAEAWIQTSSGEKIQSSLQSLESLKALMIKIFGSFEIGPCNEMVSRYVSESRKLSGLGRHTWADVKYKGDWMRRPIGNSEVAWLARLLVWFSDWLNQRLGLDDQVSTVFGDNNRGANSFDSTNISQPTFADITLNDEVSIVDCLSDWTTWTNLFSVVLSCFMCYSLSLFQAAQGLLRRNGWRINLRILAEKKVL</sequence>
<reference evidence="2 3" key="1">
    <citation type="journal article" date="2021" name="Nat. Plants">
        <title>The Taxus genome provides insights into paclitaxel biosynthesis.</title>
        <authorList>
            <person name="Xiong X."/>
            <person name="Gou J."/>
            <person name="Liao Q."/>
            <person name="Li Y."/>
            <person name="Zhou Q."/>
            <person name="Bi G."/>
            <person name="Li C."/>
            <person name="Du R."/>
            <person name="Wang X."/>
            <person name="Sun T."/>
            <person name="Guo L."/>
            <person name="Liang H."/>
            <person name="Lu P."/>
            <person name="Wu Y."/>
            <person name="Zhang Z."/>
            <person name="Ro D.K."/>
            <person name="Shang Y."/>
            <person name="Huang S."/>
            <person name="Yan J."/>
        </authorList>
    </citation>
    <scope>NUCLEOTIDE SEQUENCE [LARGE SCALE GENOMIC DNA]</scope>
    <source>
        <strain evidence="2">Ta-2019</strain>
    </source>
</reference>
<evidence type="ECO:0000256" key="1">
    <source>
        <dbReference type="SAM" id="MobiDB-lite"/>
    </source>
</evidence>
<comment type="caution">
    <text evidence="2">The sequence shown here is derived from an EMBL/GenBank/DDBJ whole genome shotgun (WGS) entry which is preliminary data.</text>
</comment>
<organism evidence="2 3">
    <name type="scientific">Taxus chinensis</name>
    <name type="common">Chinese yew</name>
    <name type="synonym">Taxus wallichiana var. chinensis</name>
    <dbReference type="NCBI Taxonomy" id="29808"/>
    <lineage>
        <taxon>Eukaryota</taxon>
        <taxon>Viridiplantae</taxon>
        <taxon>Streptophyta</taxon>
        <taxon>Embryophyta</taxon>
        <taxon>Tracheophyta</taxon>
        <taxon>Spermatophyta</taxon>
        <taxon>Pinopsida</taxon>
        <taxon>Pinidae</taxon>
        <taxon>Conifers II</taxon>
        <taxon>Cupressales</taxon>
        <taxon>Taxaceae</taxon>
        <taxon>Taxus</taxon>
    </lineage>
</organism>
<proteinExistence type="predicted"/>
<protein>
    <recommendedName>
        <fullName evidence="4">Sphingomyelin phosphodiesterase 4</fullName>
    </recommendedName>
</protein>